<evidence type="ECO:0000313" key="2">
    <source>
        <dbReference type="EMBL" id="KAK9123675.1"/>
    </source>
</evidence>
<sequence length="88" mass="9529">MIASLNASATENVEKASNDEVSGSNEEMSGGAPTSAGMMSSEALPVEGTLENKEDEIHKLVMEKRKYLVTTSKLLSEPAPLLLLRRFF</sequence>
<dbReference type="EMBL" id="JBBNAE010000005">
    <property type="protein sequence ID" value="KAK9123675.1"/>
    <property type="molecule type" value="Genomic_DNA"/>
</dbReference>
<comment type="caution">
    <text evidence="2">The sequence shown here is derived from an EMBL/GenBank/DDBJ whole genome shotgun (WGS) entry which is preliminary data.</text>
</comment>
<evidence type="ECO:0000256" key="1">
    <source>
        <dbReference type="SAM" id="MobiDB-lite"/>
    </source>
</evidence>
<evidence type="ECO:0000313" key="3">
    <source>
        <dbReference type="Proteomes" id="UP001417504"/>
    </source>
</evidence>
<gene>
    <name evidence="2" type="ORF">Sjap_013277</name>
</gene>
<accession>A0AAP0IYT5</accession>
<name>A0AAP0IYT5_9MAGN</name>
<feature type="compositionally biased region" description="Polar residues" evidence="1">
    <location>
        <begin position="1"/>
        <end position="11"/>
    </location>
</feature>
<organism evidence="2 3">
    <name type="scientific">Stephania japonica</name>
    <dbReference type="NCBI Taxonomy" id="461633"/>
    <lineage>
        <taxon>Eukaryota</taxon>
        <taxon>Viridiplantae</taxon>
        <taxon>Streptophyta</taxon>
        <taxon>Embryophyta</taxon>
        <taxon>Tracheophyta</taxon>
        <taxon>Spermatophyta</taxon>
        <taxon>Magnoliopsida</taxon>
        <taxon>Ranunculales</taxon>
        <taxon>Menispermaceae</taxon>
        <taxon>Menispermoideae</taxon>
        <taxon>Cissampelideae</taxon>
        <taxon>Stephania</taxon>
    </lineage>
</organism>
<protein>
    <submittedName>
        <fullName evidence="2">Uncharacterized protein</fullName>
    </submittedName>
</protein>
<reference evidence="2 3" key="1">
    <citation type="submission" date="2024-01" db="EMBL/GenBank/DDBJ databases">
        <title>Genome assemblies of Stephania.</title>
        <authorList>
            <person name="Yang L."/>
        </authorList>
    </citation>
    <scope>NUCLEOTIDE SEQUENCE [LARGE SCALE GENOMIC DNA]</scope>
    <source>
        <strain evidence="2">QJT</strain>
        <tissue evidence="2">Leaf</tissue>
    </source>
</reference>
<keyword evidence="3" id="KW-1185">Reference proteome</keyword>
<feature type="region of interest" description="Disordered" evidence="1">
    <location>
        <begin position="1"/>
        <end position="42"/>
    </location>
</feature>
<dbReference type="Proteomes" id="UP001417504">
    <property type="component" value="Unassembled WGS sequence"/>
</dbReference>
<proteinExistence type="predicted"/>
<dbReference type="AlphaFoldDB" id="A0AAP0IYT5"/>